<keyword evidence="2" id="KW-1185">Reference proteome</keyword>
<evidence type="ECO:0000313" key="1">
    <source>
        <dbReference type="EMBL" id="KAK6984609.1"/>
    </source>
</evidence>
<organism evidence="1 2">
    <name type="scientific">Favolaschia claudopus</name>
    <dbReference type="NCBI Taxonomy" id="2862362"/>
    <lineage>
        <taxon>Eukaryota</taxon>
        <taxon>Fungi</taxon>
        <taxon>Dikarya</taxon>
        <taxon>Basidiomycota</taxon>
        <taxon>Agaricomycotina</taxon>
        <taxon>Agaricomycetes</taxon>
        <taxon>Agaricomycetidae</taxon>
        <taxon>Agaricales</taxon>
        <taxon>Marasmiineae</taxon>
        <taxon>Mycenaceae</taxon>
        <taxon>Favolaschia</taxon>
    </lineage>
</organism>
<proteinExistence type="predicted"/>
<dbReference type="EMBL" id="JAWWNJ010000136">
    <property type="protein sequence ID" value="KAK6984609.1"/>
    <property type="molecule type" value="Genomic_DNA"/>
</dbReference>
<reference evidence="1 2" key="1">
    <citation type="journal article" date="2024" name="J Genomics">
        <title>Draft genome sequencing and assembly of Favolaschia claudopus CIRM-BRFM 2984 isolated from oak limbs.</title>
        <authorList>
            <person name="Navarro D."/>
            <person name="Drula E."/>
            <person name="Chaduli D."/>
            <person name="Cazenave R."/>
            <person name="Ahrendt S."/>
            <person name="Wang J."/>
            <person name="Lipzen A."/>
            <person name="Daum C."/>
            <person name="Barry K."/>
            <person name="Grigoriev I.V."/>
            <person name="Favel A."/>
            <person name="Rosso M.N."/>
            <person name="Martin F."/>
        </authorList>
    </citation>
    <scope>NUCLEOTIDE SEQUENCE [LARGE SCALE GENOMIC DNA]</scope>
    <source>
        <strain evidence="1 2">CIRM-BRFM 2984</strain>
    </source>
</reference>
<accession>A0AAV9ZK95</accession>
<evidence type="ECO:0000313" key="2">
    <source>
        <dbReference type="Proteomes" id="UP001362999"/>
    </source>
</evidence>
<protein>
    <submittedName>
        <fullName evidence="1">Uncharacterized protein</fullName>
    </submittedName>
</protein>
<name>A0AAV9ZK95_9AGAR</name>
<gene>
    <name evidence="1" type="ORF">R3P38DRAFT_3231572</name>
</gene>
<sequence>MFAFDQNVSALIPYVTCPNATLADSGLPKIATRDVPEEIGFRLVLKGKTYSFPFDCAPPEGYLTVDYSA</sequence>
<dbReference type="Proteomes" id="UP001362999">
    <property type="component" value="Unassembled WGS sequence"/>
</dbReference>
<dbReference type="AlphaFoldDB" id="A0AAV9ZK95"/>
<comment type="caution">
    <text evidence="1">The sequence shown here is derived from an EMBL/GenBank/DDBJ whole genome shotgun (WGS) entry which is preliminary data.</text>
</comment>